<dbReference type="Proteomes" id="UP001195769">
    <property type="component" value="Unassembled WGS sequence"/>
</dbReference>
<accession>A0AAD4HMA9</accession>
<keyword evidence="3" id="KW-1185">Reference proteome</keyword>
<proteinExistence type="predicted"/>
<feature type="region of interest" description="Disordered" evidence="1">
    <location>
        <begin position="288"/>
        <end position="330"/>
    </location>
</feature>
<organism evidence="2 3">
    <name type="scientific">Suillus fuscotomentosus</name>
    <dbReference type="NCBI Taxonomy" id="1912939"/>
    <lineage>
        <taxon>Eukaryota</taxon>
        <taxon>Fungi</taxon>
        <taxon>Dikarya</taxon>
        <taxon>Basidiomycota</taxon>
        <taxon>Agaricomycotina</taxon>
        <taxon>Agaricomycetes</taxon>
        <taxon>Agaricomycetidae</taxon>
        <taxon>Boletales</taxon>
        <taxon>Suillineae</taxon>
        <taxon>Suillaceae</taxon>
        <taxon>Suillus</taxon>
    </lineage>
</organism>
<protein>
    <submittedName>
        <fullName evidence="2">Uncharacterized protein</fullName>
    </submittedName>
</protein>
<evidence type="ECO:0000256" key="1">
    <source>
        <dbReference type="SAM" id="MobiDB-lite"/>
    </source>
</evidence>
<evidence type="ECO:0000313" key="2">
    <source>
        <dbReference type="EMBL" id="KAG1900689.1"/>
    </source>
</evidence>
<dbReference type="RefSeq" id="XP_041226265.1">
    <property type="nucleotide sequence ID" value="XM_041376984.1"/>
</dbReference>
<comment type="caution">
    <text evidence="2">The sequence shown here is derived from an EMBL/GenBank/DDBJ whole genome shotgun (WGS) entry which is preliminary data.</text>
</comment>
<dbReference type="GeneID" id="64671282"/>
<name>A0AAD4HMA9_9AGAM</name>
<reference evidence="2" key="1">
    <citation type="journal article" date="2020" name="New Phytol.">
        <title>Comparative genomics reveals dynamic genome evolution in host specialist ectomycorrhizal fungi.</title>
        <authorList>
            <person name="Lofgren L.A."/>
            <person name="Nguyen N.H."/>
            <person name="Vilgalys R."/>
            <person name="Ruytinx J."/>
            <person name="Liao H.L."/>
            <person name="Branco S."/>
            <person name="Kuo A."/>
            <person name="LaButti K."/>
            <person name="Lipzen A."/>
            <person name="Andreopoulos W."/>
            <person name="Pangilinan J."/>
            <person name="Riley R."/>
            <person name="Hundley H."/>
            <person name="Na H."/>
            <person name="Barry K."/>
            <person name="Grigoriev I.V."/>
            <person name="Stajich J.E."/>
            <person name="Kennedy P.G."/>
        </authorList>
    </citation>
    <scope>NUCLEOTIDE SEQUENCE</scope>
    <source>
        <strain evidence="2">FC203</strain>
    </source>
</reference>
<evidence type="ECO:0000313" key="3">
    <source>
        <dbReference type="Proteomes" id="UP001195769"/>
    </source>
</evidence>
<feature type="region of interest" description="Disordered" evidence="1">
    <location>
        <begin position="489"/>
        <end position="511"/>
    </location>
</feature>
<sequence length="629" mass="69026">MIMLMLLNPGPSPLFAQLVTPNIPASSSEKENLGDIKELLPDGRVHCTIMVLGLWEGLHADVFVLVVESLTRWSARCVSIWSKDMVKKDFIGRGPYPTYILPSSSRTTPPPTTNPFLPPPAALAPNIATYLMCMARLQAMGQAKPGLNRPSRAEPKSWPGDSFGLAWEYERPKPLAQASAYTFRSLTLCACSCGKNHMLADSTLIIFSNMPSFASFLQLQIASLATTITYVFRQKACICDDSDDKCCAHRPVRQTKPTATLLQHSEKAALPSQTKAINAFHAAEAAKLPDSRHASNAGADQTTPSISLNSPPGDTAPSGSSLAALEKGKRTRVQEILDNESGADNDGIPINVNVQPIADTAPTHESKTADLNELMARFKSIESARYVLLGLQLRPSQAKAKPSLTALAWPAVFESQGRLKPGRSRGFQAKPGRVFQWIVNVIISPLRHHTARSTHHHPSLWLLYYTGPTIPTHPSPFQNTQSVSHLRMGYHPEPSAPPNKPQSTQPMTRHSDPFYGHEQVSQLFDRFIMHLFACPEYPPSSSVTFTALVLLQQLKPHKPSTYHKSLPASSSHFGPHTFAFIWPSPPTPPGMEDCIPKHEPVPVPPPSKHNLQVLPTMLLLNTFAMNQLL</sequence>
<dbReference type="AlphaFoldDB" id="A0AAD4HMA9"/>
<dbReference type="EMBL" id="JABBWK010000026">
    <property type="protein sequence ID" value="KAG1900689.1"/>
    <property type="molecule type" value="Genomic_DNA"/>
</dbReference>
<gene>
    <name evidence="2" type="ORF">F5891DRAFT_980263</name>
</gene>
<feature type="compositionally biased region" description="Polar residues" evidence="1">
    <location>
        <begin position="298"/>
        <end position="321"/>
    </location>
</feature>